<dbReference type="GO" id="GO:0003676">
    <property type="term" value="F:nucleic acid binding"/>
    <property type="evidence" value="ECO:0007669"/>
    <property type="project" value="InterPro"/>
</dbReference>
<dbReference type="VEuPathDB" id="VectorBase:PPAI007849"/>
<organism evidence="2 3">
    <name type="scientific">Phlebotomus papatasi</name>
    <name type="common">Sandfly</name>
    <dbReference type="NCBI Taxonomy" id="29031"/>
    <lineage>
        <taxon>Eukaryota</taxon>
        <taxon>Metazoa</taxon>
        <taxon>Ecdysozoa</taxon>
        <taxon>Arthropoda</taxon>
        <taxon>Hexapoda</taxon>
        <taxon>Insecta</taxon>
        <taxon>Pterygota</taxon>
        <taxon>Neoptera</taxon>
        <taxon>Endopterygota</taxon>
        <taxon>Diptera</taxon>
        <taxon>Nematocera</taxon>
        <taxon>Psychodoidea</taxon>
        <taxon>Psychodidae</taxon>
        <taxon>Phlebotomus</taxon>
        <taxon>Phlebotomus</taxon>
    </lineage>
</organism>
<sequence length="524" mass="58354">MEIANPGKHSSAKTYEKAKPPKISSNLTSTSTSVPGSIFDACSGNQCASCGKTNHRTVKCYKFRGMNDTQRHELVKNAKLCVNCLDPGHSEDECQSSVCRNCGDKHSTWLHFHFHPKLGHATSSSHLTSTDTMPVIDSAPSPVDNPIPGTSTRTQLHCSTGTQPQSETPILPNVLLATAVVCVENAKGEKILCRALLDSGSQANIITERICQLLKFPKKQSNCRLEGIGAQEAHSKYQVSVRFGPRDTDNLIQTDCFVQSKITGLHPSVQLSSKLPIPTDLVLADPQWNTPQTIDMLIGGRHYWDLVLDQTIRMGPGLPLLKHSVFGWMVVGEVSPNQAGTLRSYLTTLESIDTVLRRFWEIEEYTGAKQQREQDDELAEKMYQETTTRLSNGQFMVHLPFNDQITELESNIGNAKKQWQTTQKIFQDLAKRWKKEYLLTLHRRAKWTEGTINLKAGDVVALLEDTSDKTSWPIGVIHSVHPGKDGKVRMVSVKTSQGIYHRTIQNLMKLPINVPEEDQPLVAN</sequence>
<dbReference type="AlphaFoldDB" id="A0A1B0DI65"/>
<dbReference type="PROSITE" id="PS50175">
    <property type="entry name" value="ASP_PROT_RETROV"/>
    <property type="match status" value="1"/>
</dbReference>
<dbReference type="VEuPathDB" id="VectorBase:PPAPM1_001224"/>
<name>A0A1B0DI65_PHLPP</name>
<evidence type="ECO:0000313" key="3">
    <source>
        <dbReference type="Proteomes" id="UP000092462"/>
    </source>
</evidence>
<protein>
    <submittedName>
        <fullName evidence="2">Uncharacterized protein</fullName>
    </submittedName>
</protein>
<dbReference type="Proteomes" id="UP000092462">
    <property type="component" value="Unassembled WGS sequence"/>
</dbReference>
<dbReference type="VEuPathDB" id="VectorBase:PPAPM1_001299"/>
<dbReference type="SMART" id="SM00343">
    <property type="entry name" value="ZnF_C2HC"/>
    <property type="match status" value="2"/>
</dbReference>
<accession>A0A1B0DI65</accession>
<proteinExistence type="predicted"/>
<evidence type="ECO:0000256" key="1">
    <source>
        <dbReference type="SAM" id="MobiDB-lite"/>
    </source>
</evidence>
<keyword evidence="3" id="KW-1185">Reference proteome</keyword>
<dbReference type="PANTHER" id="PTHR47331">
    <property type="entry name" value="PHD-TYPE DOMAIN-CONTAINING PROTEIN"/>
    <property type="match status" value="1"/>
</dbReference>
<feature type="compositionally biased region" description="Polar residues" evidence="1">
    <location>
        <begin position="148"/>
        <end position="166"/>
    </location>
</feature>
<feature type="region of interest" description="Disordered" evidence="1">
    <location>
        <begin position="140"/>
        <end position="166"/>
    </location>
</feature>
<feature type="region of interest" description="Disordered" evidence="1">
    <location>
        <begin position="1"/>
        <end position="30"/>
    </location>
</feature>
<dbReference type="Pfam" id="PF18701">
    <property type="entry name" value="DUF5641"/>
    <property type="match status" value="1"/>
</dbReference>
<dbReference type="PANTHER" id="PTHR47331:SF4">
    <property type="entry name" value="PEPTIDASE S1 DOMAIN-CONTAINING PROTEIN"/>
    <property type="match status" value="1"/>
</dbReference>
<dbReference type="InterPro" id="IPR001995">
    <property type="entry name" value="Peptidase_A2_cat"/>
</dbReference>
<dbReference type="InterPro" id="IPR040676">
    <property type="entry name" value="DUF5641"/>
</dbReference>
<dbReference type="GO" id="GO:0006508">
    <property type="term" value="P:proteolysis"/>
    <property type="evidence" value="ECO:0007669"/>
    <property type="project" value="InterPro"/>
</dbReference>
<dbReference type="InterPro" id="IPR001878">
    <property type="entry name" value="Znf_CCHC"/>
</dbReference>
<dbReference type="GO" id="GO:0004190">
    <property type="term" value="F:aspartic-type endopeptidase activity"/>
    <property type="evidence" value="ECO:0007669"/>
    <property type="project" value="InterPro"/>
</dbReference>
<dbReference type="EMBL" id="AJVK01062077">
    <property type="status" value="NOT_ANNOTATED_CDS"/>
    <property type="molecule type" value="Genomic_DNA"/>
</dbReference>
<dbReference type="GO" id="GO:0008270">
    <property type="term" value="F:zinc ion binding"/>
    <property type="evidence" value="ECO:0007669"/>
    <property type="project" value="InterPro"/>
</dbReference>
<dbReference type="EnsemblMetazoa" id="PPAI007849-RA">
    <property type="protein sequence ID" value="PPAI007849-PA"/>
    <property type="gene ID" value="PPAI007849"/>
</dbReference>
<evidence type="ECO:0000313" key="2">
    <source>
        <dbReference type="EnsemblMetazoa" id="PPAI007849-PA"/>
    </source>
</evidence>
<reference evidence="2" key="1">
    <citation type="submission" date="2022-08" db="UniProtKB">
        <authorList>
            <consortium name="EnsemblMetazoa"/>
        </authorList>
    </citation>
    <scope>IDENTIFICATION</scope>
    <source>
        <strain evidence="2">Israel</strain>
    </source>
</reference>